<evidence type="ECO:0000259" key="4">
    <source>
        <dbReference type="Pfam" id="PF17892"/>
    </source>
</evidence>
<organism evidence="5 6">
    <name type="scientific">Persicirhabdus sediminis</name>
    <dbReference type="NCBI Taxonomy" id="454144"/>
    <lineage>
        <taxon>Bacteria</taxon>
        <taxon>Pseudomonadati</taxon>
        <taxon>Verrucomicrobiota</taxon>
        <taxon>Verrucomicrobiia</taxon>
        <taxon>Verrucomicrobiales</taxon>
        <taxon>Verrucomicrobiaceae</taxon>
        <taxon>Persicirhabdus</taxon>
    </lineage>
</organism>
<dbReference type="EMBL" id="JAENIM010000047">
    <property type="protein sequence ID" value="MBK1792867.1"/>
    <property type="molecule type" value="Genomic_DNA"/>
</dbReference>
<sequence>MSKLTRLSSWSHSQLIRGGTLAVALAMTAGVHADTPMNVLFITIDDLSRESMGIHGNPIPNITPNMDRIGHSGLRFEHAHVQTANCTPSRNIMQSGQYAHKNGIYTVSNVGSGNQEIKNTIAHTFQLAGYHTGIMGKNSHMSPFDPYTGFDVEYGGYGSTKSPSLIYPALDLAFTDAENAGKPLYFNLNIFDPHVSWFGWQDNAPDGTDNEEAPSFIYTPTGNEYDAGDGQGPQTFDIPYPSWFPTLTTAEQTAPGETYGIIDEVTAYYNTVKRADDSIGEVLRVLDDRQAWDNTIIVFYSDHGTELPGAKTQLYQHSTVSPCFVYWPGVTAADSENTSHVIASMDLYPSLCDMAGIPIPAGLDGRSFAPIVKGETVSNWPDHVYKQSLSNSRMRAVQTTQFLYIFNPWSNGTSSVSTVSTGTLSWELIEAASSQEAQDWAQKFKHRVVEELYDISTDPDCKINLIDDANHSATLDQLRAAMEQSMIDTDDELILQYYQTRDDDFNFTLDTLNAYISAQQAVTKANKNIPEKARHINHDPYDDWVVFDYTILEPAGEWGIWGSSDGNYTIDEDLGESQSGKSAIKVTGDVDVSQLETNDFLNTSNLSLLKLDVMIAANNVKANDADFAITFLYNDGTNGWLELTGIDQSSLDKNDLRDFNNNGKTVYSYFNLEFETPDGGLPEECKFAIKVDFGGNTSGEIYLDSLRLTGWADWTSVANDDFESDTGSWTGGNLDSSSQINGTGSLKITGGNSAQLTPSIDASELGFIRYEGLFRTTNFTTSSAVIVEYYTGTSWDVVESIDYVLVQQNGFNYSFCVDLNNIDHIFTDQFQLRLRSDASSSEILYLDELAVTSRPVVFIPEATAPDGQNLDYNTDINVPLNVTAPGLLSGLSADEQSTYYPQIITDPSSGAVSNLQADGSFTFTPDSNFIGTDSFTFNFTDGELTGDTYTATIVVSNTLSPDLQMETGVVQLGTSWSTINLTNTYSSPIIVCTPTLPGTDELARIVRVRNTSASSFQAKLQQPDGGTISTNSPVHYIVVEEGQWTLADGSKLEAQLLTSSQTAGKGNWDNVDDYSYQHSFTSPVVLGQVMTTNGDAWSTFIARASTNRADNPTFEDCQVGKHNGKQSGAARADELLGVIVFEAGSGAVGDANFEAKIGDKTIKGIENASPPFIYDLDDDLLTPAVAILSQSAIQVNEGCWPALFGASPLGANSIDLIVDEDSQSGTDDERVHNVEHVAYLVFDSSFSYSELEADSNNDGVPDSWYQEHNIDPNTPDQADTVGANGHTYGDSYIAGLAPNDPSSRFIISDTQLENNGSEHQLKWPSVDGRVYSLYSSTDLVDWQLKQSNIEATAPENSTTVAVPEGEDKVFYKLEVQIAGSTAGP</sequence>
<comment type="caution">
    <text evidence="5">The sequence shown here is derived from an EMBL/GenBank/DDBJ whole genome shotgun (WGS) entry which is preliminary data.</text>
</comment>
<dbReference type="InterPro" id="IPR041690">
    <property type="entry name" value="Cadherin_5"/>
</dbReference>
<dbReference type="GO" id="GO:0005737">
    <property type="term" value="C:cytoplasm"/>
    <property type="evidence" value="ECO:0007669"/>
    <property type="project" value="TreeGrafter"/>
</dbReference>
<dbReference type="RefSeq" id="WP_200312872.1">
    <property type="nucleotide sequence ID" value="NZ_JAENIM010000047.1"/>
</dbReference>
<dbReference type="SUPFAM" id="SSF53649">
    <property type="entry name" value="Alkaline phosphatase-like"/>
    <property type="match status" value="1"/>
</dbReference>
<keyword evidence="6" id="KW-1185">Reference proteome</keyword>
<dbReference type="GO" id="GO:0046872">
    <property type="term" value="F:metal ion binding"/>
    <property type="evidence" value="ECO:0007669"/>
    <property type="project" value="UniProtKB-KW"/>
</dbReference>
<keyword evidence="2 5" id="KW-0378">Hydrolase</keyword>
<dbReference type="Gene3D" id="2.60.40.3440">
    <property type="match status" value="1"/>
</dbReference>
<proteinExistence type="predicted"/>
<feature type="domain" description="Cadherin-like" evidence="4">
    <location>
        <begin position="873"/>
        <end position="955"/>
    </location>
</feature>
<evidence type="ECO:0000256" key="1">
    <source>
        <dbReference type="ARBA" id="ARBA00022723"/>
    </source>
</evidence>
<evidence type="ECO:0000313" key="5">
    <source>
        <dbReference type="EMBL" id="MBK1792867.1"/>
    </source>
</evidence>
<dbReference type="GO" id="GO:0008484">
    <property type="term" value="F:sulfuric ester hydrolase activity"/>
    <property type="evidence" value="ECO:0007669"/>
    <property type="project" value="TreeGrafter"/>
</dbReference>
<dbReference type="PANTHER" id="PTHR45953">
    <property type="entry name" value="IDURONATE 2-SULFATASE"/>
    <property type="match status" value="1"/>
</dbReference>
<accession>A0A8J7MGY8</accession>
<dbReference type="Proteomes" id="UP000624703">
    <property type="component" value="Unassembled WGS sequence"/>
</dbReference>
<dbReference type="PANTHER" id="PTHR45953:SF1">
    <property type="entry name" value="IDURONATE 2-SULFATASE"/>
    <property type="match status" value="1"/>
</dbReference>
<protein>
    <submittedName>
        <fullName evidence="5">Sulfatase-like hydrolase/transferase</fullName>
    </submittedName>
</protein>
<dbReference type="Pfam" id="PF17892">
    <property type="entry name" value="Cadherin_5"/>
    <property type="match status" value="1"/>
</dbReference>
<gene>
    <name evidence="5" type="ORF">JIN82_17005</name>
</gene>
<evidence type="ECO:0000259" key="3">
    <source>
        <dbReference type="Pfam" id="PF00884"/>
    </source>
</evidence>
<feature type="domain" description="Sulfatase N-terminal" evidence="3">
    <location>
        <begin position="38"/>
        <end position="357"/>
    </location>
</feature>
<dbReference type="Gene3D" id="2.60.120.260">
    <property type="entry name" value="Galactose-binding domain-like"/>
    <property type="match status" value="1"/>
</dbReference>
<reference evidence="5" key="1">
    <citation type="submission" date="2021-01" db="EMBL/GenBank/DDBJ databases">
        <title>Modified the classification status of verrucomicrobia.</title>
        <authorList>
            <person name="Feng X."/>
        </authorList>
    </citation>
    <scope>NUCLEOTIDE SEQUENCE</scope>
    <source>
        <strain evidence="5">_KCTC 22039</strain>
    </source>
</reference>
<dbReference type="InterPro" id="IPR017850">
    <property type="entry name" value="Alkaline_phosphatase_core_sf"/>
</dbReference>
<dbReference type="Gene3D" id="3.40.720.10">
    <property type="entry name" value="Alkaline Phosphatase, subunit A"/>
    <property type="match status" value="1"/>
</dbReference>
<evidence type="ECO:0000256" key="2">
    <source>
        <dbReference type="ARBA" id="ARBA00022801"/>
    </source>
</evidence>
<dbReference type="Pfam" id="PF00884">
    <property type="entry name" value="Sulfatase"/>
    <property type="match status" value="1"/>
</dbReference>
<dbReference type="InterPro" id="IPR000917">
    <property type="entry name" value="Sulfatase_N"/>
</dbReference>
<keyword evidence="1" id="KW-0479">Metal-binding</keyword>
<evidence type="ECO:0000313" key="6">
    <source>
        <dbReference type="Proteomes" id="UP000624703"/>
    </source>
</evidence>
<name>A0A8J7MGY8_9BACT</name>